<evidence type="ECO:0000313" key="1">
    <source>
        <dbReference type="EMBL" id="XAY03606.1"/>
    </source>
</evidence>
<gene>
    <name evidence="1" type="ORF">DSM112329_00426</name>
</gene>
<proteinExistence type="predicted"/>
<accession>A0AAU7APN6</accession>
<dbReference type="AlphaFoldDB" id="A0AAU7APN6"/>
<dbReference type="KEGG" id="parq:DSM112329_00426"/>
<name>A0AAU7APN6_9ACTN</name>
<protein>
    <submittedName>
        <fullName evidence="1">Uncharacterized protein</fullName>
    </submittedName>
</protein>
<dbReference type="RefSeq" id="WP_354700162.1">
    <property type="nucleotide sequence ID" value="NZ_CP114014.1"/>
</dbReference>
<organism evidence="1">
    <name type="scientific">Paraconexibacter sp. AEG42_29</name>
    <dbReference type="NCBI Taxonomy" id="2997339"/>
    <lineage>
        <taxon>Bacteria</taxon>
        <taxon>Bacillati</taxon>
        <taxon>Actinomycetota</taxon>
        <taxon>Thermoleophilia</taxon>
        <taxon>Solirubrobacterales</taxon>
        <taxon>Paraconexibacteraceae</taxon>
        <taxon>Paraconexibacter</taxon>
    </lineage>
</organism>
<sequence length="105" mass="10764">MGLSSPSSRRRATLLVALAGGVAVTSVVGVSAALTLAPAALLLVLLAQGIHPGEQLIERWRSARTGVRRRAAVVVARPVLPVLVARTGRLLHAALAMRPPPAAAV</sequence>
<reference evidence="1" key="1">
    <citation type="submission" date="2022-12" db="EMBL/GenBank/DDBJ databases">
        <title>Paraconexibacter alkalitolerans sp. nov. and Baekduia alba sp. nov., isolated from soil and emended description of the genera Paraconexibacter (Chun et al., 2020) and Baekduia (An et al., 2020).</title>
        <authorList>
            <person name="Vieira S."/>
            <person name="Huber K.J."/>
            <person name="Geppert A."/>
            <person name="Wolf J."/>
            <person name="Neumann-Schaal M."/>
            <person name="Muesken M."/>
            <person name="Overmann J."/>
        </authorList>
    </citation>
    <scope>NUCLEOTIDE SEQUENCE</scope>
    <source>
        <strain evidence="1">AEG42_29</strain>
    </source>
</reference>
<dbReference type="EMBL" id="CP114014">
    <property type="protein sequence ID" value="XAY03606.1"/>
    <property type="molecule type" value="Genomic_DNA"/>
</dbReference>